<keyword evidence="3" id="KW-1185">Reference proteome</keyword>
<feature type="region of interest" description="Disordered" evidence="1">
    <location>
        <begin position="126"/>
        <end position="163"/>
    </location>
</feature>
<sequence>MLILQKAMRRRRQQLCGQSIDLNLCGLPSDQSSSLQRGLMTEGRFSVEVYFRIVWLQALVPDHFFMSRGTTSVTMNQMAVPREVKAKYTSQRPAFNEVYNWLPLCHCSTLGSCDFPLAGDATGNCSPRTTSPLGSNIRKTERNRQPPKKAVMERPEIQFARRH</sequence>
<protein>
    <submittedName>
        <fullName evidence="2">Serine/threonine-protein phosphatase 5-like 2</fullName>
    </submittedName>
</protein>
<evidence type="ECO:0000313" key="3">
    <source>
        <dbReference type="Proteomes" id="UP000747542"/>
    </source>
</evidence>
<dbReference type="EMBL" id="JAHLQT010001243">
    <property type="protein sequence ID" value="KAG7177903.1"/>
    <property type="molecule type" value="Genomic_DNA"/>
</dbReference>
<evidence type="ECO:0000256" key="1">
    <source>
        <dbReference type="SAM" id="MobiDB-lite"/>
    </source>
</evidence>
<reference evidence="2" key="1">
    <citation type="journal article" date="2021" name="Sci. Adv.">
        <title>The American lobster genome reveals insights on longevity, neural, and immune adaptations.</title>
        <authorList>
            <person name="Polinski J.M."/>
            <person name="Zimin A.V."/>
            <person name="Clark K.F."/>
            <person name="Kohn A.B."/>
            <person name="Sadowski N."/>
            <person name="Timp W."/>
            <person name="Ptitsyn A."/>
            <person name="Khanna P."/>
            <person name="Romanova D.Y."/>
            <person name="Williams P."/>
            <person name="Greenwood S.J."/>
            <person name="Moroz L.L."/>
            <person name="Walt D.R."/>
            <person name="Bodnar A.G."/>
        </authorList>
    </citation>
    <scope>NUCLEOTIDE SEQUENCE</scope>
    <source>
        <strain evidence="2">GMGI-L3</strain>
    </source>
</reference>
<comment type="caution">
    <text evidence="2">The sequence shown here is derived from an EMBL/GenBank/DDBJ whole genome shotgun (WGS) entry which is preliminary data.</text>
</comment>
<proteinExistence type="predicted"/>
<accession>A0A8J5TVI6</accession>
<dbReference type="Gene3D" id="3.60.21.10">
    <property type="match status" value="1"/>
</dbReference>
<organism evidence="2 3">
    <name type="scientific">Homarus americanus</name>
    <name type="common">American lobster</name>
    <dbReference type="NCBI Taxonomy" id="6706"/>
    <lineage>
        <taxon>Eukaryota</taxon>
        <taxon>Metazoa</taxon>
        <taxon>Ecdysozoa</taxon>
        <taxon>Arthropoda</taxon>
        <taxon>Crustacea</taxon>
        <taxon>Multicrustacea</taxon>
        <taxon>Malacostraca</taxon>
        <taxon>Eumalacostraca</taxon>
        <taxon>Eucarida</taxon>
        <taxon>Decapoda</taxon>
        <taxon>Pleocyemata</taxon>
        <taxon>Astacidea</taxon>
        <taxon>Nephropoidea</taxon>
        <taxon>Nephropidae</taxon>
        <taxon>Homarus</taxon>
    </lineage>
</organism>
<gene>
    <name evidence="2" type="primary">Ppp5-L2</name>
    <name evidence="2" type="ORF">Hamer_G029497</name>
</gene>
<dbReference type="InterPro" id="IPR029052">
    <property type="entry name" value="Metallo-depent_PP-like"/>
</dbReference>
<name>A0A8J5TVI6_HOMAM</name>
<feature type="compositionally biased region" description="Basic and acidic residues" evidence="1">
    <location>
        <begin position="138"/>
        <end position="156"/>
    </location>
</feature>
<dbReference type="AlphaFoldDB" id="A0A8J5TVI6"/>
<evidence type="ECO:0000313" key="2">
    <source>
        <dbReference type="EMBL" id="KAG7177903.1"/>
    </source>
</evidence>
<dbReference type="Proteomes" id="UP000747542">
    <property type="component" value="Unassembled WGS sequence"/>
</dbReference>